<dbReference type="GO" id="GO:0010972">
    <property type="term" value="P:negative regulation of G2/M transition of mitotic cell cycle"/>
    <property type="evidence" value="ECO:0007669"/>
    <property type="project" value="TreeGrafter"/>
</dbReference>
<dbReference type="EMBL" id="BFAA01003880">
    <property type="protein sequence ID" value="GCB62218.1"/>
    <property type="molecule type" value="Genomic_DNA"/>
</dbReference>
<organism evidence="2 3">
    <name type="scientific">Scyliorhinus torazame</name>
    <name type="common">Cloudy catshark</name>
    <name type="synonym">Catulus torazame</name>
    <dbReference type="NCBI Taxonomy" id="75743"/>
    <lineage>
        <taxon>Eukaryota</taxon>
        <taxon>Metazoa</taxon>
        <taxon>Chordata</taxon>
        <taxon>Craniata</taxon>
        <taxon>Vertebrata</taxon>
        <taxon>Chondrichthyes</taxon>
        <taxon>Elasmobranchii</taxon>
        <taxon>Galeomorphii</taxon>
        <taxon>Galeoidea</taxon>
        <taxon>Carcharhiniformes</taxon>
        <taxon>Scyliorhinidae</taxon>
        <taxon>Scyliorhinus</taxon>
    </lineage>
</organism>
<dbReference type="InterPro" id="IPR026187">
    <property type="entry name" value="Aven"/>
</dbReference>
<evidence type="ECO:0000256" key="1">
    <source>
        <dbReference type="SAM" id="MobiDB-lite"/>
    </source>
</evidence>
<dbReference type="Proteomes" id="UP000288216">
    <property type="component" value="Unassembled WGS sequence"/>
</dbReference>
<reference evidence="2 3" key="1">
    <citation type="journal article" date="2018" name="Nat. Ecol. Evol.">
        <title>Shark genomes provide insights into elasmobranch evolution and the origin of vertebrates.</title>
        <authorList>
            <person name="Hara Y"/>
            <person name="Yamaguchi K"/>
            <person name="Onimaru K"/>
            <person name="Kadota M"/>
            <person name="Koyanagi M"/>
            <person name="Keeley SD"/>
            <person name="Tatsumi K"/>
            <person name="Tanaka K"/>
            <person name="Motone F"/>
            <person name="Kageyama Y"/>
            <person name="Nozu R"/>
            <person name="Adachi N"/>
            <person name="Nishimura O"/>
            <person name="Nakagawa R"/>
            <person name="Tanegashima C"/>
            <person name="Kiyatake I"/>
            <person name="Matsumoto R"/>
            <person name="Murakumo K"/>
            <person name="Nishida K"/>
            <person name="Terakita A"/>
            <person name="Kuratani S"/>
            <person name="Sato K"/>
            <person name="Hyodo S Kuraku.S."/>
        </authorList>
    </citation>
    <scope>NUCLEOTIDE SEQUENCE [LARGE SCALE GENOMIC DNA]</scope>
</reference>
<dbReference type="OMA" id="FTHFRFA"/>
<sequence>MEHSARLERGRGRRGGRGRSRARGAWGAGERQPERERGGGGGGRGWRGARGRGRGRGEGPGRREERPQDDDEDVEIKEDFHQPNEFSRRKIVSNWDRYKTEEKEHEDGNESSRGTDFNVLLSSAGDSFAQFRFAEEKEWEVEVPSSKQISPLFVDCQSLAHSLQELPLYLRLNVEAELVQITPPAELPPMTLKSVHDGTSKFSQFRAQATGPAIAVHIIPVSSVPEDVDKHTFNLSPNPVAQALKRAPSTLQQAPDKLDEELDILLQLETPVSKSNDVFLKGAQDVEALCDPETVKISTGSPDAKVIDNTNSQSVETAKKLDPEEELEDWLDSMIS</sequence>
<dbReference type="PANTHER" id="PTHR16524">
    <property type="entry name" value="CELL DEATH REGULATOR AVEN"/>
    <property type="match status" value="1"/>
</dbReference>
<feature type="region of interest" description="Disordered" evidence="1">
    <location>
        <begin position="1"/>
        <end position="88"/>
    </location>
</feature>
<comment type="caution">
    <text evidence="2">The sequence shown here is derived from an EMBL/GenBank/DDBJ whole genome shotgun (WGS) entry which is preliminary data.</text>
</comment>
<feature type="compositionally biased region" description="Basic and acidic residues" evidence="1">
    <location>
        <begin position="77"/>
        <end position="88"/>
    </location>
</feature>
<dbReference type="AlphaFoldDB" id="A0A401NMT6"/>
<feature type="compositionally biased region" description="Acidic residues" evidence="1">
    <location>
        <begin position="67"/>
        <end position="76"/>
    </location>
</feature>
<accession>A0A401NMT6</accession>
<keyword evidence="3" id="KW-1185">Reference proteome</keyword>
<evidence type="ECO:0000313" key="3">
    <source>
        <dbReference type="Proteomes" id="UP000288216"/>
    </source>
</evidence>
<proteinExistence type="predicted"/>
<name>A0A401NMT6_SCYTO</name>
<evidence type="ECO:0008006" key="4">
    <source>
        <dbReference type="Google" id="ProtNLM"/>
    </source>
</evidence>
<feature type="compositionally biased region" description="Basic residues" evidence="1">
    <location>
        <begin position="11"/>
        <end position="22"/>
    </location>
</feature>
<feature type="compositionally biased region" description="Basic and acidic residues" evidence="1">
    <location>
        <begin position="55"/>
        <end position="66"/>
    </location>
</feature>
<feature type="compositionally biased region" description="Basic and acidic residues" evidence="1">
    <location>
        <begin position="1"/>
        <end position="10"/>
    </location>
</feature>
<dbReference type="PANTHER" id="PTHR16524:SF2">
    <property type="entry name" value="CELL DEATH REGULATOR AVEN"/>
    <property type="match status" value="1"/>
</dbReference>
<feature type="region of interest" description="Disordered" evidence="1">
    <location>
        <begin position="299"/>
        <end position="336"/>
    </location>
</feature>
<dbReference type="OrthoDB" id="6338233at2759"/>
<gene>
    <name evidence="2" type="ORF">scyTo_0009482</name>
</gene>
<dbReference type="STRING" id="75743.A0A401NMT6"/>
<protein>
    <recommendedName>
        <fullName evidence="4">Cell death regulator Aven</fullName>
    </recommendedName>
</protein>
<feature type="compositionally biased region" description="Acidic residues" evidence="1">
    <location>
        <begin position="323"/>
        <end position="336"/>
    </location>
</feature>
<evidence type="ECO:0000313" key="2">
    <source>
        <dbReference type="EMBL" id="GCB62218.1"/>
    </source>
</evidence>